<feature type="chain" id="PRO_5029930461" description="NAD(P)(+)--arginine ADP-ribosyltransferase" evidence="14">
    <location>
        <begin position="25"/>
        <end position="265"/>
    </location>
</feature>
<feature type="non-terminal residue" evidence="15">
    <location>
        <position position="1"/>
    </location>
</feature>
<dbReference type="PRINTS" id="PR00970">
    <property type="entry name" value="RIBTRNSFRASE"/>
</dbReference>
<dbReference type="GO" id="GO:0003950">
    <property type="term" value="F:NAD+ poly-ADP-ribosyltransferase activity"/>
    <property type="evidence" value="ECO:0007669"/>
    <property type="project" value="TreeGrafter"/>
</dbReference>
<evidence type="ECO:0000256" key="6">
    <source>
        <dbReference type="ARBA" id="ARBA00022679"/>
    </source>
</evidence>
<evidence type="ECO:0000313" key="15">
    <source>
        <dbReference type="EMBL" id="NWY40540.1"/>
    </source>
</evidence>
<gene>
    <name evidence="15" type="primary">Nrt2_1</name>
    <name evidence="15" type="ORF">SYLATR_R10427</name>
</gene>
<evidence type="ECO:0000256" key="11">
    <source>
        <dbReference type="ARBA" id="ARBA00023027"/>
    </source>
</evidence>
<comment type="catalytic activity">
    <reaction evidence="13 14">
        <text>L-arginyl-[protein] + NAD(+) = N(omega)-(ADP-D-ribosyl)-L-arginyl-[protein] + nicotinamide + H(+)</text>
        <dbReference type="Rhea" id="RHEA:19149"/>
        <dbReference type="Rhea" id="RHEA-COMP:10532"/>
        <dbReference type="Rhea" id="RHEA-COMP:15087"/>
        <dbReference type="ChEBI" id="CHEBI:15378"/>
        <dbReference type="ChEBI" id="CHEBI:17154"/>
        <dbReference type="ChEBI" id="CHEBI:29965"/>
        <dbReference type="ChEBI" id="CHEBI:57540"/>
        <dbReference type="ChEBI" id="CHEBI:142554"/>
        <dbReference type="EC" id="2.4.2.31"/>
    </reaction>
</comment>
<dbReference type="PANTHER" id="PTHR10339">
    <property type="entry name" value="ADP-RIBOSYLTRANSFERASE"/>
    <property type="match status" value="1"/>
</dbReference>
<evidence type="ECO:0000256" key="13">
    <source>
        <dbReference type="ARBA" id="ARBA00047597"/>
    </source>
</evidence>
<keyword evidence="7" id="KW-0548">Nucleotidyltransferase</keyword>
<evidence type="ECO:0000256" key="9">
    <source>
        <dbReference type="ARBA" id="ARBA00022857"/>
    </source>
</evidence>
<evidence type="ECO:0000256" key="8">
    <source>
        <dbReference type="ARBA" id="ARBA00022729"/>
    </source>
</evidence>
<dbReference type="AlphaFoldDB" id="A0A7K7E7C1"/>
<keyword evidence="8 14" id="KW-0732">Signal</keyword>
<evidence type="ECO:0000256" key="4">
    <source>
        <dbReference type="ARBA" id="ARBA00022656"/>
    </source>
</evidence>
<evidence type="ECO:0000256" key="7">
    <source>
        <dbReference type="ARBA" id="ARBA00022695"/>
    </source>
</evidence>
<keyword evidence="10" id="KW-0843">Virulence</keyword>
<keyword evidence="12" id="KW-1015">Disulfide bond</keyword>
<reference evidence="15 16" key="1">
    <citation type="submission" date="2019-09" db="EMBL/GenBank/DDBJ databases">
        <title>Bird 10,000 Genomes (B10K) Project - Family phase.</title>
        <authorList>
            <person name="Zhang G."/>
        </authorList>
    </citation>
    <scope>NUCLEOTIDE SEQUENCE [LARGE SCALE GENOMIC DNA]</scope>
    <source>
        <strain evidence="15">OUT-0013</strain>
        <tissue evidence="15">Blood</tissue>
    </source>
</reference>
<dbReference type="InterPro" id="IPR000768">
    <property type="entry name" value="ART"/>
</dbReference>
<dbReference type="GO" id="GO:0046677">
    <property type="term" value="P:response to antibiotic"/>
    <property type="evidence" value="ECO:0007669"/>
    <property type="project" value="UniProtKB-ARBA"/>
</dbReference>
<dbReference type="GO" id="GO:0005615">
    <property type="term" value="C:extracellular space"/>
    <property type="evidence" value="ECO:0007669"/>
    <property type="project" value="UniProtKB-ARBA"/>
</dbReference>
<keyword evidence="3" id="KW-0964">Secreted</keyword>
<dbReference type="EC" id="2.4.2.31" evidence="14"/>
<keyword evidence="16" id="KW-1185">Reference proteome</keyword>
<dbReference type="PROSITE" id="PS51996">
    <property type="entry name" value="TR_MART"/>
    <property type="match status" value="1"/>
</dbReference>
<name>A0A7K7E7C1_9SYLV</name>
<dbReference type="EMBL" id="VZSL01000038">
    <property type="protein sequence ID" value="NWY40540.1"/>
    <property type="molecule type" value="Genomic_DNA"/>
</dbReference>
<sequence length="265" mass="30253">WPLFSMAPLAHTLALLAMAVATVAIKVVPLDMAKNSFDDQYLECSKNLLEKFQELQASDFSKNEEFFKKWKNATTQWQKQRSDPSPLTPDQAIALMAYTMNTMTLYKEFNNAVREGGKSSQKYRNEFHFKSLHFLVTRALQTLGHPNNCKNVFRGVKNYHFNVKQNDEVRFGQFASTSLSKTVAQGYGQDTMFKVYTCHGADIQKFSYNKSEQEVLVPPFETFKVTGVSKEGNTMHIELHSTGTSSNYNCEWLKGDTMGTTWGDW</sequence>
<keyword evidence="11 14" id="KW-0520">NAD</keyword>
<proteinExistence type="inferred from homology"/>
<dbReference type="FunFam" id="3.90.176.10:FF:000001">
    <property type="entry name" value="NAD(P)(+)--arginine ADP-ribosyltransferase"/>
    <property type="match status" value="1"/>
</dbReference>
<evidence type="ECO:0000256" key="10">
    <source>
        <dbReference type="ARBA" id="ARBA00023026"/>
    </source>
</evidence>
<evidence type="ECO:0000256" key="5">
    <source>
        <dbReference type="ARBA" id="ARBA00022676"/>
    </source>
</evidence>
<dbReference type="Gene3D" id="3.90.176.10">
    <property type="entry name" value="Toxin ADP-ribosyltransferase, Chain A, domain 1"/>
    <property type="match status" value="1"/>
</dbReference>
<accession>A0A7K7E7C1</accession>
<keyword evidence="5 14" id="KW-0328">Glycosyltransferase</keyword>
<dbReference type="GO" id="GO:0090729">
    <property type="term" value="F:toxin activity"/>
    <property type="evidence" value="ECO:0007669"/>
    <property type="project" value="UniProtKB-KW"/>
</dbReference>
<dbReference type="PANTHER" id="PTHR10339:SF25">
    <property type="entry name" value="SECRETED EXOENZYME S"/>
    <property type="match status" value="1"/>
</dbReference>
<keyword evidence="6 14" id="KW-0808">Transferase</keyword>
<feature type="signal peptide" evidence="14">
    <location>
        <begin position="1"/>
        <end position="24"/>
    </location>
</feature>
<evidence type="ECO:0000256" key="3">
    <source>
        <dbReference type="ARBA" id="ARBA00022525"/>
    </source>
</evidence>
<dbReference type="Proteomes" id="UP000573818">
    <property type="component" value="Unassembled WGS sequence"/>
</dbReference>
<comment type="similarity">
    <text evidence="2 14">Belongs to the Arg-specific ADP-ribosyltransferase family.</text>
</comment>
<comment type="caution">
    <text evidence="15">The sequence shown here is derived from an EMBL/GenBank/DDBJ whole genome shotgun (WGS) entry which is preliminary data.</text>
</comment>
<dbReference type="SUPFAM" id="SSF56399">
    <property type="entry name" value="ADP-ribosylation"/>
    <property type="match status" value="1"/>
</dbReference>
<evidence type="ECO:0000256" key="14">
    <source>
        <dbReference type="RuleBase" id="RU361228"/>
    </source>
</evidence>
<keyword evidence="9 14" id="KW-0521">NADP</keyword>
<evidence type="ECO:0000256" key="1">
    <source>
        <dbReference type="ARBA" id="ARBA00004613"/>
    </source>
</evidence>
<dbReference type="Pfam" id="PF01129">
    <property type="entry name" value="ART"/>
    <property type="match status" value="1"/>
</dbReference>
<dbReference type="GO" id="GO:0106274">
    <property type="term" value="F:NAD+-protein-arginine ADP-ribosyltransferase activity"/>
    <property type="evidence" value="ECO:0007669"/>
    <property type="project" value="UniProtKB-EC"/>
</dbReference>
<organism evidence="15 16">
    <name type="scientific">Sylvia atricapilla</name>
    <name type="common">blackcap</name>
    <dbReference type="NCBI Taxonomy" id="48155"/>
    <lineage>
        <taxon>Eukaryota</taxon>
        <taxon>Metazoa</taxon>
        <taxon>Chordata</taxon>
        <taxon>Craniata</taxon>
        <taxon>Vertebrata</taxon>
        <taxon>Euteleostomi</taxon>
        <taxon>Archelosauria</taxon>
        <taxon>Archosauria</taxon>
        <taxon>Dinosauria</taxon>
        <taxon>Saurischia</taxon>
        <taxon>Theropoda</taxon>
        <taxon>Coelurosauria</taxon>
        <taxon>Aves</taxon>
        <taxon>Neognathae</taxon>
        <taxon>Neoaves</taxon>
        <taxon>Telluraves</taxon>
        <taxon>Australaves</taxon>
        <taxon>Passeriformes</taxon>
        <taxon>Sylvioidea</taxon>
        <taxon>Sylviidae</taxon>
        <taxon>Sylviinae</taxon>
        <taxon>Sylvia</taxon>
    </lineage>
</organism>
<evidence type="ECO:0000313" key="16">
    <source>
        <dbReference type="Proteomes" id="UP000573818"/>
    </source>
</evidence>
<feature type="non-terminal residue" evidence="15">
    <location>
        <position position="265"/>
    </location>
</feature>
<keyword evidence="4" id="KW-0800">Toxin</keyword>
<dbReference type="InterPro" id="IPR050999">
    <property type="entry name" value="ADP-ribosyltransferase_ARG"/>
</dbReference>
<evidence type="ECO:0000256" key="2">
    <source>
        <dbReference type="ARBA" id="ARBA00009558"/>
    </source>
</evidence>
<dbReference type="GO" id="GO:0016779">
    <property type="term" value="F:nucleotidyltransferase activity"/>
    <property type="evidence" value="ECO:0007669"/>
    <property type="project" value="UniProtKB-KW"/>
</dbReference>
<comment type="subcellular location">
    <subcellularLocation>
        <location evidence="1">Secreted</location>
    </subcellularLocation>
</comment>
<dbReference type="GO" id="GO:0044194">
    <property type="term" value="C:cytolytic granule"/>
    <property type="evidence" value="ECO:0007669"/>
    <property type="project" value="UniProtKB-ARBA"/>
</dbReference>
<evidence type="ECO:0000256" key="12">
    <source>
        <dbReference type="ARBA" id="ARBA00023157"/>
    </source>
</evidence>
<protein>
    <recommendedName>
        <fullName evidence="14">NAD(P)(+)--arginine ADP-ribosyltransferase</fullName>
        <ecNumber evidence="14">2.4.2.31</ecNumber>
    </recommendedName>
    <alternativeName>
        <fullName evidence="14">Mono(ADP-ribosyl)transferase</fullName>
    </alternativeName>
</protein>